<dbReference type="InterPro" id="IPR015421">
    <property type="entry name" value="PyrdxlP-dep_Trfase_major"/>
</dbReference>
<dbReference type="GO" id="GO:0005737">
    <property type="term" value="C:cytoplasm"/>
    <property type="evidence" value="ECO:0007669"/>
    <property type="project" value="TreeGrafter"/>
</dbReference>
<keyword evidence="7 11" id="KW-0663">Pyridoxal phosphate</keyword>
<dbReference type="HOGENOM" id="CLU_011856_3_1_1"/>
<feature type="transmembrane region" description="Helical" evidence="12">
    <location>
        <begin position="165"/>
        <end position="183"/>
    </location>
</feature>
<organism evidence="13 14">
    <name type="scientific">Moesziomyces aphidis</name>
    <name type="common">Pseudozyma aphidis</name>
    <dbReference type="NCBI Taxonomy" id="84754"/>
    <lineage>
        <taxon>Eukaryota</taxon>
        <taxon>Fungi</taxon>
        <taxon>Dikarya</taxon>
        <taxon>Basidiomycota</taxon>
        <taxon>Ustilaginomycotina</taxon>
        <taxon>Ustilaginomycetes</taxon>
        <taxon>Ustilaginales</taxon>
        <taxon>Ustilaginaceae</taxon>
        <taxon>Moesziomyces</taxon>
    </lineage>
</organism>
<keyword evidence="6" id="KW-0210">Decarboxylase</keyword>
<dbReference type="EMBL" id="AWNI01000037">
    <property type="protein sequence ID" value="ETS60360.1"/>
    <property type="molecule type" value="Genomic_DNA"/>
</dbReference>
<feature type="transmembrane region" description="Helical" evidence="12">
    <location>
        <begin position="189"/>
        <end position="209"/>
    </location>
</feature>
<evidence type="ECO:0000256" key="7">
    <source>
        <dbReference type="ARBA" id="ARBA00022898"/>
    </source>
</evidence>
<evidence type="ECO:0000256" key="11">
    <source>
        <dbReference type="PIRSR" id="PIRSR602129-50"/>
    </source>
</evidence>
<feature type="modified residue" description="N6-(pyridoxal phosphate)lysine" evidence="11">
    <location>
        <position position="675"/>
    </location>
</feature>
<feature type="transmembrane region" description="Helical" evidence="12">
    <location>
        <begin position="95"/>
        <end position="114"/>
    </location>
</feature>
<dbReference type="Gene3D" id="3.90.1150.10">
    <property type="entry name" value="Aspartate Aminotransferase, domain 1"/>
    <property type="match status" value="1"/>
</dbReference>
<dbReference type="PROSITE" id="PS00392">
    <property type="entry name" value="DDC_GAD_HDC_YDC"/>
    <property type="match status" value="1"/>
</dbReference>
<feature type="transmembrane region" description="Helical" evidence="12">
    <location>
        <begin position="221"/>
        <end position="241"/>
    </location>
</feature>
<comment type="similarity">
    <text evidence="3">Belongs to the acetate uptake transporter (AceTr) (TC 2.A.96) family.</text>
</comment>
<evidence type="ECO:0000256" key="9">
    <source>
        <dbReference type="ARBA" id="ARBA00023136"/>
    </source>
</evidence>
<evidence type="ECO:0000313" key="14">
    <source>
        <dbReference type="Proteomes" id="UP000019462"/>
    </source>
</evidence>
<reference evidence="13 14" key="1">
    <citation type="journal article" date="2014" name="Genome Announc.">
        <title>Genome sequence of the basidiomycetous fungus Pseudozyma aphidis DSM70725, an efficient producer of biosurfactant mannosylerythritol lipids.</title>
        <authorList>
            <person name="Lorenz S."/>
            <person name="Guenther M."/>
            <person name="Grumaz C."/>
            <person name="Rupp S."/>
            <person name="Zibek S."/>
            <person name="Sohn K."/>
        </authorList>
    </citation>
    <scope>NUCLEOTIDE SEQUENCE [LARGE SCALE GENOMIC DNA]</scope>
    <source>
        <strain evidence="14">ATCC 32657 / CBS 517.83 / DSM 70725 / JCM 10318 / NBRC 10182 / NRRL Y-7954 / St-0401</strain>
    </source>
</reference>
<dbReference type="InterPro" id="IPR010977">
    <property type="entry name" value="Aromatic_deC"/>
</dbReference>
<name>W3VFT3_MOEAP</name>
<dbReference type="InterPro" id="IPR015424">
    <property type="entry name" value="PyrdxlP-dep_Trfase"/>
</dbReference>
<evidence type="ECO:0000256" key="5">
    <source>
        <dbReference type="ARBA" id="ARBA00022692"/>
    </source>
</evidence>
<gene>
    <name evidence="13" type="ORF">PaG_05561</name>
</gene>
<proteinExistence type="inferred from homology"/>
<dbReference type="GO" id="GO:0030170">
    <property type="term" value="F:pyridoxal phosphate binding"/>
    <property type="evidence" value="ECO:0007669"/>
    <property type="project" value="InterPro"/>
</dbReference>
<dbReference type="GO" id="GO:0016020">
    <property type="term" value="C:membrane"/>
    <property type="evidence" value="ECO:0007669"/>
    <property type="project" value="UniProtKB-SubCell"/>
</dbReference>
<keyword evidence="14" id="KW-1185">Reference proteome</keyword>
<dbReference type="PANTHER" id="PTHR11999:SF70">
    <property type="entry name" value="MIP05841P"/>
    <property type="match status" value="1"/>
</dbReference>
<evidence type="ECO:0000256" key="4">
    <source>
        <dbReference type="ARBA" id="ARBA00009533"/>
    </source>
</evidence>
<evidence type="ECO:0000256" key="12">
    <source>
        <dbReference type="SAM" id="Phobius"/>
    </source>
</evidence>
<dbReference type="GO" id="GO:0016831">
    <property type="term" value="F:carboxy-lyase activity"/>
    <property type="evidence" value="ECO:0007669"/>
    <property type="project" value="UniProtKB-KW"/>
</dbReference>
<dbReference type="AlphaFoldDB" id="W3VFT3"/>
<evidence type="ECO:0008006" key="15">
    <source>
        <dbReference type="Google" id="ProtNLM"/>
    </source>
</evidence>
<keyword evidence="8 12" id="KW-1133">Transmembrane helix</keyword>
<dbReference type="InterPro" id="IPR000791">
    <property type="entry name" value="Gpr1/Fun34/SatP-like"/>
</dbReference>
<dbReference type="Proteomes" id="UP000019462">
    <property type="component" value="Unassembled WGS sequence"/>
</dbReference>
<evidence type="ECO:0000256" key="1">
    <source>
        <dbReference type="ARBA" id="ARBA00001933"/>
    </source>
</evidence>
<protein>
    <recommendedName>
        <fullName evidence="15">Aromatic-L-amino-acid decarboxylase</fullName>
    </recommendedName>
</protein>
<feature type="transmembrane region" description="Helical" evidence="12">
    <location>
        <begin position="64"/>
        <end position="83"/>
    </location>
</feature>
<dbReference type="InterPro" id="IPR002129">
    <property type="entry name" value="PyrdxlP-dep_de-COase"/>
</dbReference>
<dbReference type="PRINTS" id="PR00800">
    <property type="entry name" value="YHDCRBOXLASE"/>
</dbReference>
<dbReference type="Pfam" id="PF01184">
    <property type="entry name" value="Gpr1_Fun34_YaaH"/>
    <property type="match status" value="1"/>
</dbReference>
<comment type="cofactor">
    <cofactor evidence="1 11">
        <name>pyridoxal 5'-phosphate</name>
        <dbReference type="ChEBI" id="CHEBI:597326"/>
    </cofactor>
</comment>
<dbReference type="Gene3D" id="3.40.640.10">
    <property type="entry name" value="Type I PLP-dependent aspartate aminotransferase-like (Major domain)"/>
    <property type="match status" value="1"/>
</dbReference>
<feature type="transmembrane region" description="Helical" evidence="12">
    <location>
        <begin position="120"/>
        <end position="144"/>
    </location>
</feature>
<evidence type="ECO:0000256" key="10">
    <source>
        <dbReference type="ARBA" id="ARBA00023239"/>
    </source>
</evidence>
<dbReference type="GO" id="GO:0006520">
    <property type="term" value="P:amino acid metabolic process"/>
    <property type="evidence" value="ECO:0007669"/>
    <property type="project" value="InterPro"/>
</dbReference>
<evidence type="ECO:0000256" key="6">
    <source>
        <dbReference type="ARBA" id="ARBA00022793"/>
    </source>
</evidence>
<evidence type="ECO:0000256" key="8">
    <source>
        <dbReference type="ARBA" id="ARBA00022989"/>
    </source>
</evidence>
<evidence type="ECO:0000256" key="2">
    <source>
        <dbReference type="ARBA" id="ARBA00004141"/>
    </source>
</evidence>
<keyword evidence="5 12" id="KW-0812">Transmembrane</keyword>
<sequence>MAVNNYKHPNLKEQWGLAEDPNASDHIVTSRGQKLTRTVTAGGHDVDSSQPGFPIYHRRIANPFPLVCIATGASVLMLGFILVRNRSITNPSIYMAMALPLGMFGNFAACMFAFAEGSTYLATISGTLAGLLGGTALQFLPWTGIQATYLAGGAAGLNEYYKAEAMVYFIALIPIFLIFVASARTSGPVAGAALLITVALALLGAAYIGGAEDFMVAKASGAIFIIIGIMLFYAALSVMLAEEGWKILPSGREGIFVYNVESNVRVGASDVDSSLGYLPLSHRQGTPTPTAAPAYAGTRRHNCLASQPHPSIYSTFICASRSRNMDIEGFRKAGYAAVDRICDYYASLAERPVSAQVQPGFLSASIPTSAPETGEAWERIDNDYHSVIMPGITHWQHPNFYGYFPCNASFEGALADLYCASISNPGFNWSVSPSVTELEILMVDWVGRMLGLDDAFLSTSGTGGGIILGSASEVALTVAIAARERCIDRLTPQHPMPTVHTGTNGVGSLDADQDVASAGQSAAEVGADATLVANTRLAQWRGGLTSRLVMYGTTQTHTIAAKAALILGLDFRALPVSAESSYSLSGATLAAAIAEDVALGRVPFMLIATIGTTSSGAVDNLTEIVEVVAKHPTLWLHIDAAYAGVCLSLPELRAEMHLDAINSAAVDSFSTNLHKWGLVQFDCSPLHVRDRGDLSRALSITPTYLRTKQADAGNVLDLRNLQISLGRRFRSLKVWFVLRSYGLEGFRKHLRTTMQLANHFESLLRADDAGLLEIVALPRWALVVFRMNPKGEGVDVEQLNKAFWDDLEAQSAHFVLTQTSLPEVGFCIRFVVGSPQTQRHHVEHTWKLVAQTARSTWARFKSSCT</sequence>
<comment type="subcellular location">
    <subcellularLocation>
        <location evidence="2">Membrane</location>
        <topology evidence="2">Multi-pass membrane protein</topology>
    </subcellularLocation>
</comment>
<dbReference type="InterPro" id="IPR021115">
    <property type="entry name" value="Pyridoxal-P_BS"/>
</dbReference>
<evidence type="ECO:0000256" key="3">
    <source>
        <dbReference type="ARBA" id="ARBA00005587"/>
    </source>
</evidence>
<comment type="similarity">
    <text evidence="4">Belongs to the group II decarboxylase family.</text>
</comment>
<dbReference type="GO" id="GO:0019752">
    <property type="term" value="P:carboxylic acid metabolic process"/>
    <property type="evidence" value="ECO:0007669"/>
    <property type="project" value="InterPro"/>
</dbReference>
<keyword evidence="10" id="KW-0456">Lyase</keyword>
<dbReference type="SUPFAM" id="SSF53383">
    <property type="entry name" value="PLP-dependent transferases"/>
    <property type="match status" value="1"/>
</dbReference>
<dbReference type="PANTHER" id="PTHR11999">
    <property type="entry name" value="GROUP II PYRIDOXAL-5-PHOSPHATE DECARBOXYLASE"/>
    <property type="match status" value="1"/>
</dbReference>
<comment type="caution">
    <text evidence="13">The sequence shown here is derived from an EMBL/GenBank/DDBJ whole genome shotgun (WGS) entry which is preliminary data.</text>
</comment>
<evidence type="ECO:0000313" key="13">
    <source>
        <dbReference type="EMBL" id="ETS60360.1"/>
    </source>
</evidence>
<dbReference type="InterPro" id="IPR015422">
    <property type="entry name" value="PyrdxlP-dep_Trfase_small"/>
</dbReference>
<dbReference type="OrthoDB" id="639767at2759"/>
<accession>W3VFT3</accession>
<dbReference type="Gene3D" id="1.20.1340.10">
    <property type="entry name" value="dopa decarboxylase, N-terminal domain"/>
    <property type="match status" value="1"/>
</dbReference>
<dbReference type="Pfam" id="PF00282">
    <property type="entry name" value="Pyridoxal_deC"/>
    <property type="match status" value="2"/>
</dbReference>
<keyword evidence="9 12" id="KW-0472">Membrane</keyword>